<feature type="transmembrane region" description="Helical" evidence="2">
    <location>
        <begin position="6"/>
        <end position="22"/>
    </location>
</feature>
<feature type="transmembrane region" description="Helical" evidence="2">
    <location>
        <begin position="108"/>
        <end position="126"/>
    </location>
</feature>
<feature type="transmembrane region" description="Helical" evidence="2">
    <location>
        <begin position="237"/>
        <end position="255"/>
    </location>
</feature>
<dbReference type="AlphaFoldDB" id="A0A1F5YQP7"/>
<feature type="transmembrane region" description="Helical" evidence="2">
    <location>
        <begin position="582"/>
        <end position="607"/>
    </location>
</feature>
<dbReference type="InterPro" id="IPR029063">
    <property type="entry name" value="SAM-dependent_MTases_sf"/>
</dbReference>
<feature type="transmembrane region" description="Helical" evidence="2">
    <location>
        <begin position="188"/>
        <end position="209"/>
    </location>
</feature>
<keyword evidence="2" id="KW-0812">Transmembrane</keyword>
<dbReference type="GO" id="GO:0006596">
    <property type="term" value="P:polyamine biosynthetic process"/>
    <property type="evidence" value="ECO:0007669"/>
    <property type="project" value="UniProtKB-KW"/>
</dbReference>
<dbReference type="Pfam" id="PF01564">
    <property type="entry name" value="Spermine_synth"/>
    <property type="match status" value="1"/>
</dbReference>
<gene>
    <name evidence="3" type="ORF">A3F83_07975</name>
</gene>
<dbReference type="EMBL" id="MFIX01000187">
    <property type="protein sequence ID" value="OGG02317.1"/>
    <property type="molecule type" value="Genomic_DNA"/>
</dbReference>
<reference evidence="3 4" key="1">
    <citation type="journal article" date="2016" name="Nat. Commun.">
        <title>Thousands of microbial genomes shed light on interconnected biogeochemical processes in an aquifer system.</title>
        <authorList>
            <person name="Anantharaman K."/>
            <person name="Brown C.T."/>
            <person name="Hug L.A."/>
            <person name="Sharon I."/>
            <person name="Castelle C.J."/>
            <person name="Probst A.J."/>
            <person name="Thomas B.C."/>
            <person name="Singh A."/>
            <person name="Wilkins M.J."/>
            <person name="Karaoz U."/>
            <person name="Brodie E.L."/>
            <person name="Williams K.H."/>
            <person name="Hubbard S.S."/>
            <person name="Banfield J.F."/>
        </authorList>
    </citation>
    <scope>NUCLEOTIDE SEQUENCE [LARGE SCALE GENOMIC DNA]</scope>
</reference>
<dbReference type="Gene3D" id="3.40.50.150">
    <property type="entry name" value="Vaccinia Virus protein VP39"/>
    <property type="match status" value="1"/>
</dbReference>
<feature type="transmembrane region" description="Helical" evidence="2">
    <location>
        <begin position="48"/>
        <end position="70"/>
    </location>
</feature>
<accession>A0A1F5YQP7</accession>
<name>A0A1F5YQP7_9BACT</name>
<feature type="transmembrane region" description="Helical" evidence="2">
    <location>
        <begin position="553"/>
        <end position="570"/>
    </location>
</feature>
<evidence type="ECO:0000313" key="4">
    <source>
        <dbReference type="Proteomes" id="UP000179129"/>
    </source>
</evidence>
<keyword evidence="2" id="KW-1133">Transmembrane helix</keyword>
<dbReference type="SUPFAM" id="SSF53335">
    <property type="entry name" value="S-adenosyl-L-methionine-dependent methyltransferases"/>
    <property type="match status" value="1"/>
</dbReference>
<comment type="caution">
    <text evidence="3">The sequence shown here is derived from an EMBL/GenBank/DDBJ whole genome shotgun (WGS) entry which is preliminary data.</text>
</comment>
<feature type="transmembrane region" description="Helical" evidence="2">
    <location>
        <begin position="647"/>
        <end position="665"/>
    </location>
</feature>
<evidence type="ECO:0000313" key="3">
    <source>
        <dbReference type="EMBL" id="OGG02317.1"/>
    </source>
</evidence>
<dbReference type="PANTHER" id="PTHR43317">
    <property type="entry name" value="THERMOSPERMINE SYNTHASE ACAULIS5"/>
    <property type="match status" value="1"/>
</dbReference>
<dbReference type="Proteomes" id="UP000179129">
    <property type="component" value="Unassembled WGS sequence"/>
</dbReference>
<feature type="transmembrane region" description="Helical" evidence="2">
    <location>
        <begin position="528"/>
        <end position="546"/>
    </location>
</feature>
<keyword evidence="1" id="KW-0620">Polyamine biosynthesis</keyword>
<dbReference type="PANTHER" id="PTHR43317:SF1">
    <property type="entry name" value="THERMOSPERMINE SYNTHASE ACAULIS5"/>
    <property type="match status" value="1"/>
</dbReference>
<proteinExistence type="predicted"/>
<evidence type="ECO:0008006" key="5">
    <source>
        <dbReference type="Google" id="ProtNLM"/>
    </source>
</evidence>
<evidence type="ECO:0000256" key="2">
    <source>
        <dbReference type="SAM" id="Phobius"/>
    </source>
</evidence>
<dbReference type="CDD" id="cd02440">
    <property type="entry name" value="AdoMet_MTases"/>
    <property type="match status" value="1"/>
</dbReference>
<sequence length="734" mass="81901">MIFGILLGIVTSIIILNIWLRRDKWWSYLTRFLEEHTASVDNLTENRVVWCIALAAGLSLFAELLIIRFHESCFQLFGFFKNVSLLSCFLGLGIGYSRGKERLLTTPLVMPLLLIQMASMHFLRYYPSLPVFLNPNPDTLEFGMANASGLKNFSYVYGFMIMIFSFNALCFVPLGQLASRLMMRRENLIAYSWNLIGSLLGIGLFSILAYLWSPPVVWVLFMALALLYLIGKSYSNLLITAVASGFLLASLSISFDISKHDIYSPYQIITVDNGRGSITLLANNTWHQNILAVEAIDPLKDKDSSNVLEYHYPMPYYFKEKPEDVLIVGCGMGNDVAVALRHNASRIDAIEIDPVILKFGNILHPQRVFQSSKVNPVNTDARAYIKQTKKKYDLIVYGFLDSHTMLASKSGIRLDSYVYTVEAFREARSRLKMEGIISLSFSYLSDNLNQKIFDMLKEAFDGKSPLVYNTSFGNGHTFIIGENLSTANVPELLWSKNISEQFESNLIPADKATDNWPFLYMPVKKFPLYYLAMVLVLFSISSIFIFQFSPGATSGISIPCFFLGAGFMLIETKGITELALLYGSTWVVLSAVIAAILIMAFLANLLLLKINIPRPSVTYGLLLLSIIAGLQSSSLISSSFSGWSNKMAMTIMLTLPVFFGGIAFSSELKKSIPVTVALSSNLLGAMLGGFLEYNSMKYGFRSLYILALVLYGLAFLGVVFHRKTKAGKMQVGNA</sequence>
<feature type="transmembrane region" description="Helical" evidence="2">
    <location>
        <begin position="619"/>
        <end position="641"/>
    </location>
</feature>
<feature type="transmembrane region" description="Helical" evidence="2">
    <location>
        <begin position="703"/>
        <end position="720"/>
    </location>
</feature>
<evidence type="ECO:0000256" key="1">
    <source>
        <dbReference type="ARBA" id="ARBA00023115"/>
    </source>
</evidence>
<feature type="transmembrane region" description="Helical" evidence="2">
    <location>
        <begin position="672"/>
        <end position="691"/>
    </location>
</feature>
<dbReference type="STRING" id="1817867.A3F83_07975"/>
<keyword evidence="2" id="KW-0472">Membrane</keyword>
<feature type="transmembrane region" description="Helical" evidence="2">
    <location>
        <begin position="155"/>
        <end position="176"/>
    </location>
</feature>
<protein>
    <recommendedName>
        <fullName evidence="5">PABS domain-containing protein</fullName>
    </recommendedName>
</protein>
<feature type="transmembrane region" description="Helical" evidence="2">
    <location>
        <begin position="215"/>
        <end position="230"/>
    </location>
</feature>
<feature type="transmembrane region" description="Helical" evidence="2">
    <location>
        <begin position="76"/>
        <end position="96"/>
    </location>
</feature>
<organism evidence="3 4">
    <name type="scientific">Candidatus Glassbacteria bacterium RIFCSPLOWO2_12_FULL_58_11</name>
    <dbReference type="NCBI Taxonomy" id="1817867"/>
    <lineage>
        <taxon>Bacteria</taxon>
        <taxon>Candidatus Glassiibacteriota</taxon>
    </lineage>
</organism>